<dbReference type="CDD" id="cd08071">
    <property type="entry name" value="MPN_DUF2466"/>
    <property type="match status" value="1"/>
</dbReference>
<gene>
    <name evidence="9" type="primary">radC</name>
    <name evidence="9" type="ORF">KL86SPO_50329</name>
</gene>
<evidence type="ECO:0000256" key="1">
    <source>
        <dbReference type="ARBA" id="ARBA00010243"/>
    </source>
</evidence>
<dbReference type="PANTHER" id="PTHR30471:SF3">
    <property type="entry name" value="UPF0758 PROTEIN YEES-RELATED"/>
    <property type="match status" value="1"/>
</dbReference>
<dbReference type="NCBIfam" id="TIGR00608">
    <property type="entry name" value="radc"/>
    <property type="match status" value="1"/>
</dbReference>
<dbReference type="GO" id="GO:0046872">
    <property type="term" value="F:metal ion binding"/>
    <property type="evidence" value="ECO:0007669"/>
    <property type="project" value="UniProtKB-KW"/>
</dbReference>
<evidence type="ECO:0000256" key="4">
    <source>
        <dbReference type="ARBA" id="ARBA00022801"/>
    </source>
</evidence>
<dbReference type="PROSITE" id="PS50249">
    <property type="entry name" value="MPN"/>
    <property type="match status" value="1"/>
</dbReference>
<dbReference type="NCBIfam" id="NF000642">
    <property type="entry name" value="PRK00024.1"/>
    <property type="match status" value="1"/>
</dbReference>
<evidence type="ECO:0000256" key="5">
    <source>
        <dbReference type="ARBA" id="ARBA00022833"/>
    </source>
</evidence>
<dbReference type="InterPro" id="IPR020891">
    <property type="entry name" value="UPF0758_CS"/>
</dbReference>
<dbReference type="AlphaFoldDB" id="A0A212LYE9"/>
<feature type="domain" description="MPN" evidence="8">
    <location>
        <begin position="83"/>
        <end position="204"/>
    </location>
</feature>
<dbReference type="Pfam" id="PF04002">
    <property type="entry name" value="RadC"/>
    <property type="match status" value="1"/>
</dbReference>
<evidence type="ECO:0000259" key="8">
    <source>
        <dbReference type="PROSITE" id="PS50249"/>
    </source>
</evidence>
<dbReference type="InterPro" id="IPR025657">
    <property type="entry name" value="RadC_JAB"/>
</dbReference>
<keyword evidence="2" id="KW-0645">Protease</keyword>
<organism evidence="9">
    <name type="scientific">uncultured Sporomusa sp</name>
    <dbReference type="NCBI Taxonomy" id="307249"/>
    <lineage>
        <taxon>Bacteria</taxon>
        <taxon>Bacillati</taxon>
        <taxon>Bacillota</taxon>
        <taxon>Negativicutes</taxon>
        <taxon>Selenomonadales</taxon>
        <taxon>Sporomusaceae</taxon>
        <taxon>Sporomusa</taxon>
        <taxon>environmental samples</taxon>
    </lineage>
</organism>
<keyword evidence="5" id="KW-0862">Zinc</keyword>
<dbReference type="GO" id="GO:0006508">
    <property type="term" value="P:proteolysis"/>
    <property type="evidence" value="ECO:0007669"/>
    <property type="project" value="UniProtKB-KW"/>
</dbReference>
<dbReference type="EMBL" id="FMJE01000005">
    <property type="protein sequence ID" value="SCM82558.1"/>
    <property type="molecule type" value="Genomic_DNA"/>
</dbReference>
<evidence type="ECO:0000256" key="3">
    <source>
        <dbReference type="ARBA" id="ARBA00022723"/>
    </source>
</evidence>
<evidence type="ECO:0000256" key="7">
    <source>
        <dbReference type="RuleBase" id="RU003797"/>
    </source>
</evidence>
<sequence length="207" mass="23146">MSNCEAMVLKDLSEESLLSEFIAPTAAKQLLAEYGGIYHILLRTSEKQLASVKGINKTGLRRLACLQAVIRRLEEERTRQIVRVSSPQDVVDYFSDMRDLQQEEFRVLLLDTKNKIVAKKRIFLGTINFSPMSAREIFYAAVQQMAASVIAVHNHPSGDSTPSREDKAATQTLIQAGEILNIPVLDHIIIGKNGYYSFKEKGCMEAA</sequence>
<dbReference type="GO" id="GO:0008237">
    <property type="term" value="F:metallopeptidase activity"/>
    <property type="evidence" value="ECO:0007669"/>
    <property type="project" value="UniProtKB-KW"/>
</dbReference>
<comment type="similarity">
    <text evidence="1 7">Belongs to the UPF0758 family.</text>
</comment>
<keyword evidence="4" id="KW-0378">Hydrolase</keyword>
<evidence type="ECO:0000313" key="9">
    <source>
        <dbReference type="EMBL" id="SCM82558.1"/>
    </source>
</evidence>
<protein>
    <submittedName>
        <fullName evidence="9">DNA repair protein RadC</fullName>
    </submittedName>
</protein>
<dbReference type="RefSeq" id="WP_288185212.1">
    <property type="nucleotide sequence ID" value="NZ_LT608335.1"/>
</dbReference>
<keyword evidence="6" id="KW-0482">Metalloprotease</keyword>
<dbReference type="PANTHER" id="PTHR30471">
    <property type="entry name" value="DNA REPAIR PROTEIN RADC"/>
    <property type="match status" value="1"/>
</dbReference>
<name>A0A212LYE9_9FIRM</name>
<proteinExistence type="inferred from homology"/>
<keyword evidence="3" id="KW-0479">Metal-binding</keyword>
<dbReference type="InterPro" id="IPR001405">
    <property type="entry name" value="UPF0758"/>
</dbReference>
<dbReference type="InterPro" id="IPR037518">
    <property type="entry name" value="MPN"/>
</dbReference>
<dbReference type="Gene3D" id="3.40.140.10">
    <property type="entry name" value="Cytidine Deaminase, domain 2"/>
    <property type="match status" value="1"/>
</dbReference>
<evidence type="ECO:0000256" key="2">
    <source>
        <dbReference type="ARBA" id="ARBA00022670"/>
    </source>
</evidence>
<evidence type="ECO:0000256" key="6">
    <source>
        <dbReference type="ARBA" id="ARBA00023049"/>
    </source>
</evidence>
<reference evidence="9" key="1">
    <citation type="submission" date="2016-08" db="EMBL/GenBank/DDBJ databases">
        <authorList>
            <person name="Seilhamer J.J."/>
        </authorList>
    </citation>
    <scope>NUCLEOTIDE SEQUENCE</scope>
    <source>
        <strain evidence="9">86</strain>
    </source>
</reference>
<accession>A0A212LYE9</accession>
<dbReference type="PROSITE" id="PS01302">
    <property type="entry name" value="UPF0758"/>
    <property type="match status" value="1"/>
</dbReference>